<dbReference type="Proteomes" id="UP000790377">
    <property type="component" value="Unassembled WGS sequence"/>
</dbReference>
<reference evidence="1" key="1">
    <citation type="journal article" date="2021" name="New Phytol.">
        <title>Evolutionary innovations through gain and loss of genes in the ectomycorrhizal Boletales.</title>
        <authorList>
            <person name="Wu G."/>
            <person name="Miyauchi S."/>
            <person name="Morin E."/>
            <person name="Kuo A."/>
            <person name="Drula E."/>
            <person name="Varga T."/>
            <person name="Kohler A."/>
            <person name="Feng B."/>
            <person name="Cao Y."/>
            <person name="Lipzen A."/>
            <person name="Daum C."/>
            <person name="Hundley H."/>
            <person name="Pangilinan J."/>
            <person name="Johnson J."/>
            <person name="Barry K."/>
            <person name="LaButti K."/>
            <person name="Ng V."/>
            <person name="Ahrendt S."/>
            <person name="Min B."/>
            <person name="Choi I.G."/>
            <person name="Park H."/>
            <person name="Plett J.M."/>
            <person name="Magnuson J."/>
            <person name="Spatafora J.W."/>
            <person name="Nagy L.G."/>
            <person name="Henrissat B."/>
            <person name="Grigoriev I.V."/>
            <person name="Yang Z.L."/>
            <person name="Xu J."/>
            <person name="Martin F.M."/>
        </authorList>
    </citation>
    <scope>NUCLEOTIDE SEQUENCE</scope>
    <source>
        <strain evidence="1">ATCC 28755</strain>
    </source>
</reference>
<organism evidence="1 2">
    <name type="scientific">Hygrophoropsis aurantiaca</name>
    <dbReference type="NCBI Taxonomy" id="72124"/>
    <lineage>
        <taxon>Eukaryota</taxon>
        <taxon>Fungi</taxon>
        <taxon>Dikarya</taxon>
        <taxon>Basidiomycota</taxon>
        <taxon>Agaricomycotina</taxon>
        <taxon>Agaricomycetes</taxon>
        <taxon>Agaricomycetidae</taxon>
        <taxon>Boletales</taxon>
        <taxon>Coniophorineae</taxon>
        <taxon>Hygrophoropsidaceae</taxon>
        <taxon>Hygrophoropsis</taxon>
    </lineage>
</organism>
<name>A0ACB7ZXV9_9AGAM</name>
<evidence type="ECO:0000313" key="1">
    <source>
        <dbReference type="EMBL" id="KAH7905507.1"/>
    </source>
</evidence>
<comment type="caution">
    <text evidence="1">The sequence shown here is derived from an EMBL/GenBank/DDBJ whole genome shotgun (WGS) entry which is preliminary data.</text>
</comment>
<accession>A0ACB7ZXV9</accession>
<dbReference type="EMBL" id="MU268176">
    <property type="protein sequence ID" value="KAH7905507.1"/>
    <property type="molecule type" value="Genomic_DNA"/>
</dbReference>
<sequence>MYQSSQPNTNPRWPLENQSEAPTSNAMCQPSNVYFPWPPKNQDPPATSTMPVSQPYSPWLLESNVGAPTLTGEIQPSELNAEPSWSLKNQFKTPSSNVLSQDQQFIDDCNLWISNHYELSNSNIQSELCAPNVMPNFFPPYDQQAELPVEKRLDDAILKCSVPPGARSINSSTKAFYHPTRLEIIEEAEEHMQLFLVTRNAFPNSDDAYSEIEEIFYWLHYAREHQLEDWTWLTDDRGPYHIIFEVPKHFRASVKTKASNLLRDYFGDPSAYPPELSQLAETGQLTCQRDDQLYFWPPVVQLILQMWFGDKGCLGHRFPFMFSHDGTTLSNEPLALAITAFQIAALAKSKEPTGERVPFMTHNRDGTDAWGEIYTLNLAALNNIMTETYGYRAAIYRIGCSYYILKGHAVSISRNSSKQHIM</sequence>
<gene>
    <name evidence="1" type="ORF">BJ138DRAFT_1228837</name>
</gene>
<keyword evidence="2" id="KW-1185">Reference proteome</keyword>
<protein>
    <submittedName>
        <fullName evidence="1">Uncharacterized protein</fullName>
    </submittedName>
</protein>
<evidence type="ECO:0000313" key="2">
    <source>
        <dbReference type="Proteomes" id="UP000790377"/>
    </source>
</evidence>
<proteinExistence type="predicted"/>